<dbReference type="SUPFAM" id="SSF56349">
    <property type="entry name" value="DNA breaking-rejoining enzymes"/>
    <property type="match status" value="1"/>
</dbReference>
<dbReference type="PANTHER" id="PTHR30629">
    <property type="entry name" value="PROPHAGE INTEGRASE"/>
    <property type="match status" value="1"/>
</dbReference>
<comment type="similarity">
    <text evidence="1">Belongs to the 'phage' integrase family.</text>
</comment>
<dbReference type="PANTHER" id="PTHR30629:SF2">
    <property type="entry name" value="PROPHAGE INTEGRASE INTS-RELATED"/>
    <property type="match status" value="1"/>
</dbReference>
<comment type="caution">
    <text evidence="6">The sequence shown here is derived from an EMBL/GenBank/DDBJ whole genome shotgun (WGS) entry which is preliminary data.</text>
</comment>
<dbReference type="Proteomes" id="UP001211689">
    <property type="component" value="Unassembled WGS sequence"/>
</dbReference>
<dbReference type="Gene3D" id="1.10.443.10">
    <property type="entry name" value="Intergrase catalytic core"/>
    <property type="match status" value="1"/>
</dbReference>
<keyword evidence="4" id="KW-0233">DNA recombination</keyword>
<keyword evidence="3" id="KW-0238">DNA-binding</keyword>
<evidence type="ECO:0000259" key="5">
    <source>
        <dbReference type="PROSITE" id="PS51898"/>
    </source>
</evidence>
<evidence type="ECO:0000313" key="7">
    <source>
        <dbReference type="Proteomes" id="UP001211689"/>
    </source>
</evidence>
<dbReference type="Pfam" id="PF00589">
    <property type="entry name" value="Phage_integrase"/>
    <property type="match status" value="1"/>
</dbReference>
<evidence type="ECO:0000256" key="1">
    <source>
        <dbReference type="ARBA" id="ARBA00008857"/>
    </source>
</evidence>
<dbReference type="Gene3D" id="1.10.150.130">
    <property type="match status" value="1"/>
</dbReference>
<dbReference type="InterPro" id="IPR002104">
    <property type="entry name" value="Integrase_catalytic"/>
</dbReference>
<name>A0ABT4YAJ3_METRE</name>
<dbReference type="PROSITE" id="PS51898">
    <property type="entry name" value="TYR_RECOMBINASE"/>
    <property type="match status" value="1"/>
</dbReference>
<dbReference type="InterPro" id="IPR053876">
    <property type="entry name" value="Phage_int_M"/>
</dbReference>
<protein>
    <submittedName>
        <fullName evidence="6">Tyrosine-type recombinase/integrase</fullName>
    </submittedName>
</protein>
<dbReference type="Pfam" id="PF12167">
    <property type="entry name" value="Arm-DNA-bind_2"/>
    <property type="match status" value="1"/>
</dbReference>
<reference evidence="6 7" key="1">
    <citation type="submission" date="2022-07" db="EMBL/GenBank/DDBJ databases">
        <title>Genome Analysis of Selected Gammaproteobacteria from Nigerian Food snails.</title>
        <authorList>
            <person name="Okafor A.C."/>
        </authorList>
    </citation>
    <scope>NUCLEOTIDE SEQUENCE [LARGE SCALE GENOMIC DNA]</scope>
    <source>
        <strain evidence="6 7">Awg 2</strain>
    </source>
</reference>
<dbReference type="RefSeq" id="WP_271472045.1">
    <property type="nucleotide sequence ID" value="NZ_JANEWF010000035.1"/>
</dbReference>
<sequence length="391" mass="44637">MGRKPVGLPEGVEVVGNSVRIRFTWKQRRCETLAVDPTPAGIVQAASLRAQVKQLIKLGVMNDDKYAELFPNSSYILSGKTPLFGEYAQIWLNSREVVEGTRDNYKGTLNRYWMPHFATTRIDEIGAAGIRRVMAETTWTSAGVRRNARDKMASVMESAVQDGLIDRNPVKSIARPRTQKKAVDPFTREEAEAIIYRLYHKLTGLTRIYACYFEFAFFSGLRPGEQMALRWEEVDFKARSVHICRVVVKGEIKERVKTKQERHVLLNERALHALREARALTQARSAYVFAPARMEEGCDWIRSDSTTRDYFVPALRALGIRVRRQYDTRHTYATVCLMAGMNPAFIANQLGHSVQMLLSTYAKWLNSTSDWSELQKLENQPIGTKLVQEIK</sequence>
<feature type="domain" description="Tyr recombinase" evidence="5">
    <location>
        <begin position="181"/>
        <end position="376"/>
    </location>
</feature>
<proteinExistence type="inferred from homology"/>
<dbReference type="EMBL" id="JANEWF010000035">
    <property type="protein sequence ID" value="MDA8485888.1"/>
    <property type="molecule type" value="Genomic_DNA"/>
</dbReference>
<accession>A0ABT4YAJ3</accession>
<evidence type="ECO:0000313" key="6">
    <source>
        <dbReference type="EMBL" id="MDA8485888.1"/>
    </source>
</evidence>
<evidence type="ECO:0000256" key="2">
    <source>
        <dbReference type="ARBA" id="ARBA00022908"/>
    </source>
</evidence>
<dbReference type="Pfam" id="PF22022">
    <property type="entry name" value="Phage_int_M"/>
    <property type="match status" value="1"/>
</dbReference>
<dbReference type="InterPro" id="IPR022000">
    <property type="entry name" value="Min27-like_integrase_DNA_bind"/>
</dbReference>
<dbReference type="InterPro" id="IPR013762">
    <property type="entry name" value="Integrase-like_cat_sf"/>
</dbReference>
<dbReference type="CDD" id="cd01189">
    <property type="entry name" value="INT_ICEBs1_C_like"/>
    <property type="match status" value="1"/>
</dbReference>
<evidence type="ECO:0000256" key="3">
    <source>
        <dbReference type="ARBA" id="ARBA00023125"/>
    </source>
</evidence>
<dbReference type="InterPro" id="IPR050808">
    <property type="entry name" value="Phage_Integrase"/>
</dbReference>
<dbReference type="InterPro" id="IPR010998">
    <property type="entry name" value="Integrase_recombinase_N"/>
</dbReference>
<gene>
    <name evidence="6" type="ORF">NNO07_22705</name>
</gene>
<evidence type="ECO:0000256" key="4">
    <source>
        <dbReference type="ARBA" id="ARBA00023172"/>
    </source>
</evidence>
<organism evidence="6 7">
    <name type="scientific">Metapseudomonas resinovorans</name>
    <name type="common">Pseudomonas resinovorans</name>
    <dbReference type="NCBI Taxonomy" id="53412"/>
    <lineage>
        <taxon>Bacteria</taxon>
        <taxon>Pseudomonadati</taxon>
        <taxon>Pseudomonadota</taxon>
        <taxon>Gammaproteobacteria</taxon>
        <taxon>Pseudomonadales</taxon>
        <taxon>Pseudomonadaceae</taxon>
        <taxon>Metapseudomonas</taxon>
    </lineage>
</organism>
<keyword evidence="7" id="KW-1185">Reference proteome</keyword>
<keyword evidence="2" id="KW-0229">DNA integration</keyword>
<dbReference type="InterPro" id="IPR011010">
    <property type="entry name" value="DNA_brk_join_enz"/>
</dbReference>